<dbReference type="SUPFAM" id="SSF100934">
    <property type="entry name" value="Heat shock protein 70kD (HSP70), C-terminal subdomain"/>
    <property type="match status" value="1"/>
</dbReference>
<keyword evidence="2" id="KW-1185">Reference proteome</keyword>
<name>A0A9N9AW01_9GLOM</name>
<dbReference type="Proteomes" id="UP000789831">
    <property type="component" value="Unassembled WGS sequence"/>
</dbReference>
<evidence type="ECO:0000313" key="1">
    <source>
        <dbReference type="EMBL" id="CAG8542207.1"/>
    </source>
</evidence>
<dbReference type="AlphaFoldDB" id="A0A9N9AW01"/>
<sequence>IENTLSEPNVALKLKTNDKESIDNALAEALEFLDLANEASVGKDDINAARKKLQRTVTRAFASLNR</sequence>
<organism evidence="1 2">
    <name type="scientific">Ambispora gerdemannii</name>
    <dbReference type="NCBI Taxonomy" id="144530"/>
    <lineage>
        <taxon>Eukaryota</taxon>
        <taxon>Fungi</taxon>
        <taxon>Fungi incertae sedis</taxon>
        <taxon>Mucoromycota</taxon>
        <taxon>Glomeromycotina</taxon>
        <taxon>Glomeromycetes</taxon>
        <taxon>Archaeosporales</taxon>
        <taxon>Ambisporaceae</taxon>
        <taxon>Ambispora</taxon>
    </lineage>
</organism>
<protein>
    <submittedName>
        <fullName evidence="1">5789_t:CDS:1</fullName>
    </submittedName>
</protein>
<proteinExistence type="predicted"/>
<dbReference type="EMBL" id="CAJVPL010000942">
    <property type="protein sequence ID" value="CAG8542207.1"/>
    <property type="molecule type" value="Genomic_DNA"/>
</dbReference>
<dbReference type="InterPro" id="IPR029048">
    <property type="entry name" value="HSP70_C_sf"/>
</dbReference>
<feature type="non-terminal residue" evidence="1">
    <location>
        <position position="1"/>
    </location>
</feature>
<evidence type="ECO:0000313" key="2">
    <source>
        <dbReference type="Proteomes" id="UP000789831"/>
    </source>
</evidence>
<accession>A0A9N9AW01</accession>
<comment type="caution">
    <text evidence="1">The sequence shown here is derived from an EMBL/GenBank/DDBJ whole genome shotgun (WGS) entry which is preliminary data.</text>
</comment>
<gene>
    <name evidence="1" type="ORF">AGERDE_LOCUS6244</name>
</gene>
<dbReference type="Gene3D" id="1.20.1270.10">
    <property type="match status" value="1"/>
</dbReference>
<reference evidence="1" key="1">
    <citation type="submission" date="2021-06" db="EMBL/GenBank/DDBJ databases">
        <authorList>
            <person name="Kallberg Y."/>
            <person name="Tangrot J."/>
            <person name="Rosling A."/>
        </authorList>
    </citation>
    <scope>NUCLEOTIDE SEQUENCE</scope>
    <source>
        <strain evidence="1">MT106</strain>
    </source>
</reference>